<evidence type="ECO:0000313" key="1">
    <source>
        <dbReference type="EMBL" id="ERN13543.1"/>
    </source>
</evidence>
<dbReference type="Proteomes" id="UP000017836">
    <property type="component" value="Unassembled WGS sequence"/>
</dbReference>
<gene>
    <name evidence="1" type="ORF">AMTR_s00041p00233240</name>
</gene>
<proteinExistence type="predicted"/>
<dbReference type="HOGENOM" id="CLU_2174370_0_0_1"/>
<evidence type="ECO:0000313" key="2">
    <source>
        <dbReference type="Proteomes" id="UP000017836"/>
    </source>
</evidence>
<reference evidence="2" key="1">
    <citation type="journal article" date="2013" name="Science">
        <title>The Amborella genome and the evolution of flowering plants.</title>
        <authorList>
            <consortium name="Amborella Genome Project"/>
        </authorList>
    </citation>
    <scope>NUCLEOTIDE SEQUENCE [LARGE SCALE GENOMIC DNA]</scope>
</reference>
<dbReference type="AlphaFoldDB" id="W1PYV5"/>
<accession>W1PYV5</accession>
<keyword evidence="2" id="KW-1185">Reference proteome</keyword>
<name>W1PYV5_AMBTC</name>
<dbReference type="EMBL" id="KI392588">
    <property type="protein sequence ID" value="ERN13543.1"/>
    <property type="molecule type" value="Genomic_DNA"/>
</dbReference>
<dbReference type="Gramene" id="ERN13543">
    <property type="protein sequence ID" value="ERN13543"/>
    <property type="gene ID" value="AMTR_s00041p00233240"/>
</dbReference>
<organism evidence="1 2">
    <name type="scientific">Amborella trichopoda</name>
    <dbReference type="NCBI Taxonomy" id="13333"/>
    <lineage>
        <taxon>Eukaryota</taxon>
        <taxon>Viridiplantae</taxon>
        <taxon>Streptophyta</taxon>
        <taxon>Embryophyta</taxon>
        <taxon>Tracheophyta</taxon>
        <taxon>Spermatophyta</taxon>
        <taxon>Magnoliopsida</taxon>
        <taxon>Amborellales</taxon>
        <taxon>Amborellaceae</taxon>
        <taxon>Amborella</taxon>
    </lineage>
</organism>
<protein>
    <submittedName>
        <fullName evidence="1">Uncharacterized protein</fullName>
    </submittedName>
</protein>
<sequence>MLSYTAELGFVSFLSTFFAVYACRNEALLMMAWSIVMLWPREEELAQSIMASKEVRHFSVRKRYRANDIGHRIVVECQCPIPLGCQCLIPLGCRQYVVLVHHSLHITSKS</sequence>